<evidence type="ECO:0000313" key="1">
    <source>
        <dbReference type="EMBL" id="PSV95995.1"/>
    </source>
</evidence>
<dbReference type="OrthoDB" id="5817318at2"/>
<dbReference type="GeneID" id="93549698"/>
<accession>A0A0D8P618</accession>
<dbReference type="AlphaFoldDB" id="A0A0D8P618"/>
<evidence type="ECO:0000313" key="2">
    <source>
        <dbReference type="EMBL" id="PSW92379.1"/>
    </source>
</evidence>
<protein>
    <submittedName>
        <fullName evidence="1">Uncharacterized protein</fullName>
    </submittedName>
</protein>
<keyword evidence="3" id="KW-1185">Reference proteome</keyword>
<comment type="caution">
    <text evidence="1">The sequence shown here is derived from an EMBL/GenBank/DDBJ whole genome shotgun (WGS) entry which is preliminary data.</text>
</comment>
<evidence type="ECO:0000313" key="3">
    <source>
        <dbReference type="Proteomes" id="UP000241190"/>
    </source>
</evidence>
<dbReference type="Proteomes" id="UP000241190">
    <property type="component" value="Unassembled WGS sequence"/>
</dbReference>
<dbReference type="RefSeq" id="WP_045038638.1">
    <property type="nucleotide sequence ID" value="NZ_CAMQYU010000006.1"/>
</dbReference>
<gene>
    <name evidence="1" type="ORF">C9I88_12835</name>
    <name evidence="2" type="ORF">C9J52_18485</name>
</gene>
<reference evidence="1 4" key="1">
    <citation type="submission" date="2018-01" db="EMBL/GenBank/DDBJ databases">
        <title>Whole genome sequencing of Histamine producing bacteria.</title>
        <authorList>
            <person name="Butler K."/>
        </authorList>
    </citation>
    <scope>NUCLEOTIDE SEQUENCE [LARGE SCALE GENOMIC DNA]</scope>
    <source>
        <strain evidence="2 3">ATCC 51761</strain>
        <strain evidence="1 4">NCIMB 13481</strain>
    </source>
</reference>
<dbReference type="EMBL" id="PYOP01000044">
    <property type="protein sequence ID" value="PSW92379.1"/>
    <property type="molecule type" value="Genomic_DNA"/>
</dbReference>
<dbReference type="EMBL" id="PYLW01000013">
    <property type="protein sequence ID" value="PSV95995.1"/>
    <property type="molecule type" value="Genomic_DNA"/>
</dbReference>
<sequence>MDINHLTTGMWVESHHGVGKVIGIDHQYHSAIIEHGQDHQLQSIDVADLIEQPQLHNGCERYY</sequence>
<organism evidence="1 4">
    <name type="scientific">Photobacterium iliopiscarium</name>
    <dbReference type="NCBI Taxonomy" id="56192"/>
    <lineage>
        <taxon>Bacteria</taxon>
        <taxon>Pseudomonadati</taxon>
        <taxon>Pseudomonadota</taxon>
        <taxon>Gammaproteobacteria</taxon>
        <taxon>Vibrionales</taxon>
        <taxon>Vibrionaceae</taxon>
        <taxon>Photobacterium</taxon>
    </lineage>
</organism>
<dbReference type="Proteomes" id="UP000241954">
    <property type="component" value="Unassembled WGS sequence"/>
</dbReference>
<proteinExistence type="predicted"/>
<evidence type="ECO:0000313" key="4">
    <source>
        <dbReference type="Proteomes" id="UP000241954"/>
    </source>
</evidence>
<name>A0A0D8P618_9GAMM</name>